<dbReference type="PANTHER" id="PTHR14085">
    <property type="entry name" value="WD-REPEAT PROTEIN BING4"/>
    <property type="match status" value="1"/>
</dbReference>
<evidence type="ECO:0000256" key="1">
    <source>
        <dbReference type="ARBA" id="ARBA00004604"/>
    </source>
</evidence>
<dbReference type="SMART" id="SM01033">
    <property type="entry name" value="BING4CT"/>
    <property type="match status" value="1"/>
</dbReference>
<protein>
    <submittedName>
        <fullName evidence="10">BING4 C-terminal domain-containing protein</fullName>
    </submittedName>
</protein>
<evidence type="ECO:0000256" key="3">
    <source>
        <dbReference type="ARBA" id="ARBA00022574"/>
    </source>
</evidence>
<sequence>MKFKKTKKISKKNKVENVLHPKKFKVPKSNDVVDKEPIKIEPESLERHDTGISKLNPANAKTKLAKTKLEKEKAKFEEGIKTAARAEILNADGAGFIKLEEEDDLPTTFLKQHEICEAVDIASASKHFELTLPRYGPYRFDYTPNGRHLLYGPYRFDYTPNGRHLLLGGKRGHVAAIDWPTKKLHNETNVLEGVRDVQWLHTETMYAVAQKRWTHIYDWQGTELHCIKHLHDVKRLEFLPRHFLLVAATNTSFLHWLDTSMGKLVNSFRSSEGPFNAMTQNPANGIILTGNGKGTVSLWSPNVKEPLVQMLTHKGIVKGLSVDTTGKYLVSTGMDARLRLWDLRMYKQMQEFKFNSNIGEVTFSQRRSIAVSTGNVVRVFEDPIIGKPTGSPTLMYTCRGLVTNLQFCPYEDVLGVGHEQGFVSLLVPGSGDPNVDALFHNPYESKQQRREREVRVLLEKIPPEMITLDIIGLNRVKKDEPKEEVEEKDLLGRTFPKKKKQQRDPNQPWSALDRFRKVE</sequence>
<dbReference type="GO" id="GO:0000462">
    <property type="term" value="P:maturation of SSU-rRNA from tricistronic rRNA transcript (SSU-rRNA, 5.8S rRNA, LSU-rRNA)"/>
    <property type="evidence" value="ECO:0007669"/>
    <property type="project" value="TreeGrafter"/>
</dbReference>
<dbReference type="InterPro" id="IPR012952">
    <property type="entry name" value="BING4_C_dom"/>
</dbReference>
<accession>A0A914BZ83</accession>
<keyword evidence="4" id="KW-0677">Repeat</keyword>
<evidence type="ECO:0000256" key="6">
    <source>
        <dbReference type="PROSITE-ProRule" id="PRU00221"/>
    </source>
</evidence>
<dbReference type="PROSITE" id="PS00678">
    <property type="entry name" value="WD_REPEATS_1"/>
    <property type="match status" value="1"/>
</dbReference>
<dbReference type="InterPro" id="IPR001680">
    <property type="entry name" value="WD40_rpt"/>
</dbReference>
<dbReference type="SMART" id="SM00320">
    <property type="entry name" value="WD40"/>
    <property type="match status" value="4"/>
</dbReference>
<dbReference type="FunFam" id="2.130.10.10:FF:000378">
    <property type="entry name" value="U3 small nucleolar RNA-associated protein 7"/>
    <property type="match status" value="1"/>
</dbReference>
<evidence type="ECO:0000313" key="9">
    <source>
        <dbReference type="Proteomes" id="UP000887540"/>
    </source>
</evidence>
<evidence type="ECO:0000313" key="10">
    <source>
        <dbReference type="WBParaSite" id="ACRNAN_Path_1344.g5283.t1"/>
    </source>
</evidence>
<dbReference type="PROSITE" id="PS50082">
    <property type="entry name" value="WD_REPEATS_2"/>
    <property type="match status" value="1"/>
</dbReference>
<evidence type="ECO:0000256" key="5">
    <source>
        <dbReference type="ARBA" id="ARBA00023242"/>
    </source>
</evidence>
<evidence type="ECO:0000256" key="4">
    <source>
        <dbReference type="ARBA" id="ARBA00022737"/>
    </source>
</evidence>
<dbReference type="PROSITE" id="PS50294">
    <property type="entry name" value="WD_REPEATS_REGION"/>
    <property type="match status" value="1"/>
</dbReference>
<name>A0A914BZ83_9BILA</name>
<dbReference type="Proteomes" id="UP000887540">
    <property type="component" value="Unplaced"/>
</dbReference>
<dbReference type="Pfam" id="PF08149">
    <property type="entry name" value="BING4CT"/>
    <property type="match status" value="1"/>
</dbReference>
<feature type="region of interest" description="Disordered" evidence="7">
    <location>
        <begin position="479"/>
        <end position="519"/>
    </location>
</feature>
<keyword evidence="9" id="KW-1185">Reference proteome</keyword>
<dbReference type="GO" id="GO:0030686">
    <property type="term" value="C:90S preribosome"/>
    <property type="evidence" value="ECO:0007669"/>
    <property type="project" value="TreeGrafter"/>
</dbReference>
<comment type="subcellular location">
    <subcellularLocation>
        <location evidence="1">Nucleus</location>
        <location evidence="1">Nucleolus</location>
    </subcellularLocation>
</comment>
<dbReference type="InterPro" id="IPR040315">
    <property type="entry name" value="WDR46/Utp7"/>
</dbReference>
<dbReference type="InterPro" id="IPR015943">
    <property type="entry name" value="WD40/YVTN_repeat-like_dom_sf"/>
</dbReference>
<evidence type="ECO:0000259" key="8">
    <source>
        <dbReference type="SMART" id="SM01033"/>
    </source>
</evidence>
<dbReference type="GO" id="GO:0032040">
    <property type="term" value="C:small-subunit processome"/>
    <property type="evidence" value="ECO:0007669"/>
    <property type="project" value="TreeGrafter"/>
</dbReference>
<dbReference type="InterPro" id="IPR036322">
    <property type="entry name" value="WD40_repeat_dom_sf"/>
</dbReference>
<keyword evidence="3 6" id="KW-0853">WD repeat</keyword>
<keyword evidence="2" id="KW-0698">rRNA processing</keyword>
<dbReference type="WBParaSite" id="ACRNAN_Path_1344.g5283.t1">
    <property type="protein sequence ID" value="ACRNAN_Path_1344.g5283.t1"/>
    <property type="gene ID" value="ACRNAN_Path_1344.g5283"/>
</dbReference>
<evidence type="ECO:0000256" key="7">
    <source>
        <dbReference type="SAM" id="MobiDB-lite"/>
    </source>
</evidence>
<proteinExistence type="predicted"/>
<dbReference type="Gene3D" id="2.130.10.10">
    <property type="entry name" value="YVTN repeat-like/Quinoprotein amine dehydrogenase"/>
    <property type="match status" value="1"/>
</dbReference>
<feature type="repeat" description="WD" evidence="6">
    <location>
        <begin position="310"/>
        <end position="351"/>
    </location>
</feature>
<dbReference type="PANTHER" id="PTHR14085:SF3">
    <property type="entry name" value="WD REPEAT-CONTAINING PROTEIN 46"/>
    <property type="match status" value="1"/>
</dbReference>
<organism evidence="9 10">
    <name type="scientific">Acrobeloides nanus</name>
    <dbReference type="NCBI Taxonomy" id="290746"/>
    <lineage>
        <taxon>Eukaryota</taxon>
        <taxon>Metazoa</taxon>
        <taxon>Ecdysozoa</taxon>
        <taxon>Nematoda</taxon>
        <taxon>Chromadorea</taxon>
        <taxon>Rhabditida</taxon>
        <taxon>Tylenchina</taxon>
        <taxon>Cephalobomorpha</taxon>
        <taxon>Cephaloboidea</taxon>
        <taxon>Cephalobidae</taxon>
        <taxon>Acrobeloides</taxon>
    </lineage>
</organism>
<dbReference type="SUPFAM" id="SSF50978">
    <property type="entry name" value="WD40 repeat-like"/>
    <property type="match status" value="1"/>
</dbReference>
<evidence type="ECO:0000256" key="2">
    <source>
        <dbReference type="ARBA" id="ARBA00022552"/>
    </source>
</evidence>
<reference evidence="10" key="1">
    <citation type="submission" date="2022-11" db="UniProtKB">
        <authorList>
            <consortium name="WormBaseParasite"/>
        </authorList>
    </citation>
    <scope>IDENTIFICATION</scope>
</reference>
<dbReference type="Pfam" id="PF00400">
    <property type="entry name" value="WD40"/>
    <property type="match status" value="1"/>
</dbReference>
<keyword evidence="5" id="KW-0539">Nucleus</keyword>
<feature type="domain" description="BING4 C-terminal" evidence="8">
    <location>
        <begin position="392"/>
        <end position="470"/>
    </location>
</feature>
<dbReference type="InterPro" id="IPR019775">
    <property type="entry name" value="WD40_repeat_CS"/>
</dbReference>
<dbReference type="AlphaFoldDB" id="A0A914BZ83"/>